<sequence length="97" mass="11026">MEKQVLPQQHSPSSSIPRPTAPRPPGLQVNTRKVTCVSPREDRGCFLKKPIGKQTPIHSHGRIHKGRDKNIKVVATFAAFTWEKSNTDVRNIYYHQV</sequence>
<keyword evidence="3" id="KW-1185">Reference proteome</keyword>
<feature type="region of interest" description="Disordered" evidence="1">
    <location>
        <begin position="1"/>
        <end position="31"/>
    </location>
</feature>
<evidence type="ECO:0000313" key="2">
    <source>
        <dbReference type="EMBL" id="OPJ58801.1"/>
    </source>
</evidence>
<name>A0A1V4IFN0_PATFA</name>
<accession>A0A1V4IFN0</accession>
<evidence type="ECO:0000256" key="1">
    <source>
        <dbReference type="SAM" id="MobiDB-lite"/>
    </source>
</evidence>
<gene>
    <name evidence="2" type="ORF">AV530_000551</name>
</gene>
<dbReference type="Proteomes" id="UP000190648">
    <property type="component" value="Unassembled WGS sequence"/>
</dbReference>
<comment type="caution">
    <text evidence="2">The sequence shown here is derived from an EMBL/GenBank/DDBJ whole genome shotgun (WGS) entry which is preliminary data.</text>
</comment>
<proteinExistence type="predicted"/>
<dbReference type="AlphaFoldDB" id="A0A1V4IFN0"/>
<dbReference type="EMBL" id="LSYS01009753">
    <property type="protein sequence ID" value="OPJ58801.1"/>
    <property type="molecule type" value="Genomic_DNA"/>
</dbReference>
<protein>
    <submittedName>
        <fullName evidence="2">Uncharacterized protein</fullName>
    </submittedName>
</protein>
<evidence type="ECO:0000313" key="3">
    <source>
        <dbReference type="Proteomes" id="UP000190648"/>
    </source>
</evidence>
<organism evidence="2 3">
    <name type="scientific">Patagioenas fasciata monilis</name>
    <dbReference type="NCBI Taxonomy" id="372326"/>
    <lineage>
        <taxon>Eukaryota</taxon>
        <taxon>Metazoa</taxon>
        <taxon>Chordata</taxon>
        <taxon>Craniata</taxon>
        <taxon>Vertebrata</taxon>
        <taxon>Euteleostomi</taxon>
        <taxon>Archelosauria</taxon>
        <taxon>Archosauria</taxon>
        <taxon>Dinosauria</taxon>
        <taxon>Saurischia</taxon>
        <taxon>Theropoda</taxon>
        <taxon>Coelurosauria</taxon>
        <taxon>Aves</taxon>
        <taxon>Neognathae</taxon>
        <taxon>Neoaves</taxon>
        <taxon>Columbimorphae</taxon>
        <taxon>Columbiformes</taxon>
        <taxon>Columbidae</taxon>
        <taxon>Patagioenas</taxon>
    </lineage>
</organism>
<feature type="compositionally biased region" description="Polar residues" evidence="1">
    <location>
        <begin position="1"/>
        <end position="17"/>
    </location>
</feature>
<reference evidence="2 3" key="1">
    <citation type="submission" date="2016-02" db="EMBL/GenBank/DDBJ databases">
        <title>Band-tailed pigeon sequencing and assembly.</title>
        <authorList>
            <person name="Soares A.E."/>
            <person name="Novak B.J."/>
            <person name="Rice E.S."/>
            <person name="O'Connell B."/>
            <person name="Chang D."/>
            <person name="Weber S."/>
            <person name="Shapiro B."/>
        </authorList>
    </citation>
    <scope>NUCLEOTIDE SEQUENCE [LARGE SCALE GENOMIC DNA]</scope>
    <source>
        <strain evidence="2">BTP2013</strain>
        <tissue evidence="2">Blood</tissue>
    </source>
</reference>